<protein>
    <recommendedName>
        <fullName evidence="3">Cyclin-like domain-containing protein</fullName>
    </recommendedName>
</protein>
<comment type="similarity">
    <text evidence="1">Belongs to the cyclin family.</text>
</comment>
<keyword evidence="5" id="KW-1185">Reference proteome</keyword>
<dbReference type="InterPro" id="IPR036915">
    <property type="entry name" value="Cyclin-like_sf"/>
</dbReference>
<proteinExistence type="inferred from homology"/>
<evidence type="ECO:0000313" key="5">
    <source>
        <dbReference type="Proteomes" id="UP000398389"/>
    </source>
</evidence>
<dbReference type="GeneID" id="43578939"/>
<feature type="region of interest" description="Disordered" evidence="2">
    <location>
        <begin position="1"/>
        <end position="33"/>
    </location>
</feature>
<dbReference type="Gene3D" id="1.10.472.10">
    <property type="entry name" value="Cyclin-like"/>
    <property type="match status" value="2"/>
</dbReference>
<accession>A0A5E8B4A6</accession>
<dbReference type="RefSeq" id="XP_031850730.1">
    <property type="nucleotide sequence ID" value="XM_031994839.1"/>
</dbReference>
<dbReference type="OrthoDB" id="4951845at2759"/>
<feature type="compositionally biased region" description="Polar residues" evidence="2">
    <location>
        <begin position="1"/>
        <end position="17"/>
    </location>
</feature>
<evidence type="ECO:0000259" key="3">
    <source>
        <dbReference type="SMART" id="SM00385"/>
    </source>
</evidence>
<dbReference type="AlphaFoldDB" id="A0A5E8B4A6"/>
<dbReference type="GO" id="GO:0016538">
    <property type="term" value="F:cyclin-dependent protein serine/threonine kinase regulator activity"/>
    <property type="evidence" value="ECO:0007669"/>
    <property type="project" value="InterPro"/>
</dbReference>
<evidence type="ECO:0000313" key="4">
    <source>
        <dbReference type="EMBL" id="VVT43720.1"/>
    </source>
</evidence>
<dbReference type="GO" id="GO:0006357">
    <property type="term" value="P:regulation of transcription by RNA polymerase II"/>
    <property type="evidence" value="ECO:0007669"/>
    <property type="project" value="InterPro"/>
</dbReference>
<evidence type="ECO:0000256" key="1">
    <source>
        <dbReference type="RuleBase" id="RU000383"/>
    </source>
</evidence>
<organism evidence="4 5">
    <name type="scientific">Magnusiomyces paraingens</name>
    <dbReference type="NCBI Taxonomy" id="2606893"/>
    <lineage>
        <taxon>Eukaryota</taxon>
        <taxon>Fungi</taxon>
        <taxon>Dikarya</taxon>
        <taxon>Ascomycota</taxon>
        <taxon>Saccharomycotina</taxon>
        <taxon>Dipodascomycetes</taxon>
        <taxon>Dipodascales</taxon>
        <taxon>Dipodascaceae</taxon>
        <taxon>Magnusiomyces</taxon>
    </lineage>
</organism>
<reference evidence="4 5" key="1">
    <citation type="submission" date="2019-09" db="EMBL/GenBank/DDBJ databases">
        <authorList>
            <person name="Brejova B."/>
        </authorList>
    </citation>
    <scope>NUCLEOTIDE SEQUENCE [LARGE SCALE GENOMIC DNA]</scope>
</reference>
<evidence type="ECO:0000256" key="2">
    <source>
        <dbReference type="SAM" id="MobiDB-lite"/>
    </source>
</evidence>
<sequence>MSQPPTAPKVSTETPSPASVEAPKPASQSQHQTAAPSLLKISQALLTPSQIQKLLDHSGIAPATFQESKIHVFELIMRASINFKFPARTICTTMMIFQQYYLLNNTNTYSLLDIVSACLLVASKIEDTPKRSKELFMFLTHLKGISLTPEQQKDKKTLIINIEREIFETIGFDFRRTSVQYYLIKISKDVDKVHKEVARVAWIISVDALLSNVYLMIPSHTIAFACIILACKILNDTSTFPIDSVVYCSTRYKVNFAIRELCELYLGLDCKLLELPYHPEYSYFVKRISTAKNTVMKEMATYRNRKTHAVFESNRSVQLRSNKFSHIGAVRYVLEWERDEVSGELLSHMERESKVGV</sequence>
<dbReference type="CDD" id="cd20546">
    <property type="entry name" value="CYCLIN_SpCG1C_ScCTK2-like_rpt2"/>
    <property type="match status" value="1"/>
</dbReference>
<dbReference type="InterPro" id="IPR043198">
    <property type="entry name" value="Cyclin/Ssn8"/>
</dbReference>
<gene>
    <name evidence="4" type="ORF">SAPINGB_P000115</name>
</gene>
<dbReference type="Pfam" id="PF00134">
    <property type="entry name" value="Cyclin_N"/>
    <property type="match status" value="1"/>
</dbReference>
<keyword evidence="1" id="KW-0195">Cyclin</keyword>
<name>A0A5E8B4A6_9ASCO</name>
<dbReference type="Proteomes" id="UP000398389">
    <property type="component" value="Unassembled WGS sequence"/>
</dbReference>
<dbReference type="InterPro" id="IPR006671">
    <property type="entry name" value="Cyclin_N"/>
</dbReference>
<feature type="domain" description="Cyclin-like" evidence="3">
    <location>
        <begin position="181"/>
        <end position="263"/>
    </location>
</feature>
<dbReference type="PANTHER" id="PTHR10026">
    <property type="entry name" value="CYCLIN"/>
    <property type="match status" value="1"/>
</dbReference>
<feature type="domain" description="Cyclin-like" evidence="3">
    <location>
        <begin position="74"/>
        <end position="168"/>
    </location>
</feature>
<dbReference type="InterPro" id="IPR013763">
    <property type="entry name" value="Cyclin-like_dom"/>
</dbReference>
<dbReference type="SUPFAM" id="SSF47954">
    <property type="entry name" value="Cyclin-like"/>
    <property type="match status" value="2"/>
</dbReference>
<dbReference type="EMBL" id="CABVLU010000001">
    <property type="protein sequence ID" value="VVT43720.1"/>
    <property type="molecule type" value="Genomic_DNA"/>
</dbReference>
<dbReference type="SMART" id="SM00385">
    <property type="entry name" value="CYCLIN"/>
    <property type="match status" value="2"/>
</dbReference>